<dbReference type="PANTHER" id="PTHR24348:SF22">
    <property type="entry name" value="NON-SPECIFIC SERINE_THREONINE PROTEIN KINASE"/>
    <property type="match status" value="1"/>
</dbReference>
<dbReference type="GO" id="GO:0005776">
    <property type="term" value="C:autophagosome"/>
    <property type="evidence" value="ECO:0007669"/>
    <property type="project" value="TreeGrafter"/>
</dbReference>
<dbReference type="FunFam" id="3.30.200.20:FF:000042">
    <property type="entry name" value="Aurora kinase A"/>
    <property type="match status" value="1"/>
</dbReference>
<evidence type="ECO:0000256" key="1">
    <source>
        <dbReference type="ARBA" id="ARBA00022679"/>
    </source>
</evidence>
<dbReference type="GO" id="GO:0005524">
    <property type="term" value="F:ATP binding"/>
    <property type="evidence" value="ECO:0007669"/>
    <property type="project" value="UniProtKB-UniRule"/>
</dbReference>
<dbReference type="GO" id="GO:0005829">
    <property type="term" value="C:cytosol"/>
    <property type="evidence" value="ECO:0007669"/>
    <property type="project" value="TreeGrafter"/>
</dbReference>
<sequence length="309" mass="33157">MSQATLGGYELIKLLGEGSYGSVHKAQSLTTGEIVALKVLRSQAACNPSEQNRFVREITVLQKLNHPNIVRHIDCGIDHDQIYSVMEYIDALTLKHSLAKLHVLSWRNAARIAGQVALGLAHAHDRGVIHRDLKPANLFLSSGGMVKIGDFGLARDTKLHALTLHGQVLGTPRYIPPEQVTHPDQVTFAADLYALGVILFEMLTGGLPFRGRSQGELLRQHVSNAPPNLLELAPATPPALALLVDRLLAKSPADRPASALLVSEELRAIIKSDAPDAKATMGLADLAALDVLEQSASLVLKKGPPDAPA</sequence>
<dbReference type="InterPro" id="IPR000719">
    <property type="entry name" value="Prot_kinase_dom"/>
</dbReference>
<gene>
    <name evidence="7" type="primary">stkP_2</name>
    <name evidence="7" type="ORF">Pla175_19910</name>
</gene>
<keyword evidence="3 7" id="KW-0418">Kinase</keyword>
<dbReference type="OrthoDB" id="6111975at2"/>
<dbReference type="GO" id="GO:0000407">
    <property type="term" value="C:phagophore assembly site"/>
    <property type="evidence" value="ECO:0007669"/>
    <property type="project" value="TreeGrafter"/>
</dbReference>
<dbReference type="EMBL" id="CP036291">
    <property type="protein sequence ID" value="QDU88611.1"/>
    <property type="molecule type" value="Genomic_DNA"/>
</dbReference>
<dbReference type="InterPro" id="IPR045269">
    <property type="entry name" value="Atg1-like"/>
</dbReference>
<evidence type="ECO:0000313" key="7">
    <source>
        <dbReference type="EMBL" id="QDU88611.1"/>
    </source>
</evidence>
<protein>
    <submittedName>
        <fullName evidence="7">Serine/threonine-protein kinase StkP</fullName>
        <ecNumber evidence="7">2.7.11.1</ecNumber>
    </submittedName>
</protein>
<dbReference type="GO" id="GO:0004674">
    <property type="term" value="F:protein serine/threonine kinase activity"/>
    <property type="evidence" value="ECO:0007669"/>
    <property type="project" value="UniProtKB-EC"/>
</dbReference>
<dbReference type="InterPro" id="IPR011009">
    <property type="entry name" value="Kinase-like_dom_sf"/>
</dbReference>
<evidence type="ECO:0000313" key="8">
    <source>
        <dbReference type="Proteomes" id="UP000317429"/>
    </source>
</evidence>
<dbReference type="PANTHER" id="PTHR24348">
    <property type="entry name" value="SERINE/THREONINE-PROTEIN KINASE UNC-51-RELATED"/>
    <property type="match status" value="1"/>
</dbReference>
<dbReference type="SMART" id="SM00220">
    <property type="entry name" value="S_TKc"/>
    <property type="match status" value="1"/>
</dbReference>
<keyword evidence="2 5" id="KW-0547">Nucleotide-binding</keyword>
<evidence type="ECO:0000256" key="2">
    <source>
        <dbReference type="ARBA" id="ARBA00022741"/>
    </source>
</evidence>
<name>A0A518DAV3_9BACT</name>
<dbReference type="KEGG" id="pnd:Pla175_19910"/>
<dbReference type="PROSITE" id="PS00107">
    <property type="entry name" value="PROTEIN_KINASE_ATP"/>
    <property type="match status" value="1"/>
</dbReference>
<keyword evidence="4 5" id="KW-0067">ATP-binding</keyword>
<dbReference type="PROSITE" id="PS00108">
    <property type="entry name" value="PROTEIN_KINASE_ST"/>
    <property type="match status" value="1"/>
</dbReference>
<keyword evidence="1 7" id="KW-0808">Transferase</keyword>
<dbReference type="Pfam" id="PF00069">
    <property type="entry name" value="Pkinase"/>
    <property type="match status" value="1"/>
</dbReference>
<dbReference type="PROSITE" id="PS50011">
    <property type="entry name" value="PROTEIN_KINASE_DOM"/>
    <property type="match status" value="1"/>
</dbReference>
<reference evidence="7 8" key="1">
    <citation type="submission" date="2019-02" db="EMBL/GenBank/DDBJ databases">
        <title>Deep-cultivation of Planctomycetes and their phenomic and genomic characterization uncovers novel biology.</title>
        <authorList>
            <person name="Wiegand S."/>
            <person name="Jogler M."/>
            <person name="Boedeker C."/>
            <person name="Pinto D."/>
            <person name="Vollmers J."/>
            <person name="Rivas-Marin E."/>
            <person name="Kohn T."/>
            <person name="Peeters S.H."/>
            <person name="Heuer A."/>
            <person name="Rast P."/>
            <person name="Oberbeckmann S."/>
            <person name="Bunk B."/>
            <person name="Jeske O."/>
            <person name="Meyerdierks A."/>
            <person name="Storesund J.E."/>
            <person name="Kallscheuer N."/>
            <person name="Luecker S."/>
            <person name="Lage O.M."/>
            <person name="Pohl T."/>
            <person name="Merkel B.J."/>
            <person name="Hornburger P."/>
            <person name="Mueller R.-W."/>
            <person name="Bruemmer F."/>
            <person name="Labrenz M."/>
            <person name="Spormann A.M."/>
            <person name="Op den Camp H."/>
            <person name="Overmann J."/>
            <person name="Amann R."/>
            <person name="Jetten M.S.M."/>
            <person name="Mascher T."/>
            <person name="Medema M.H."/>
            <person name="Devos D.P."/>
            <person name="Kaster A.-K."/>
            <person name="Ovreas L."/>
            <person name="Rohde M."/>
            <person name="Galperin M.Y."/>
            <person name="Jogler C."/>
        </authorList>
    </citation>
    <scope>NUCLEOTIDE SEQUENCE [LARGE SCALE GENOMIC DNA]</scope>
    <source>
        <strain evidence="7 8">Pla175</strain>
    </source>
</reference>
<dbReference type="Proteomes" id="UP000317429">
    <property type="component" value="Chromosome"/>
</dbReference>
<organism evidence="7 8">
    <name type="scientific">Pirellulimonas nuda</name>
    <dbReference type="NCBI Taxonomy" id="2528009"/>
    <lineage>
        <taxon>Bacteria</taxon>
        <taxon>Pseudomonadati</taxon>
        <taxon>Planctomycetota</taxon>
        <taxon>Planctomycetia</taxon>
        <taxon>Pirellulales</taxon>
        <taxon>Lacipirellulaceae</taxon>
        <taxon>Pirellulimonas</taxon>
    </lineage>
</organism>
<dbReference type="EC" id="2.7.11.1" evidence="7"/>
<dbReference type="InterPro" id="IPR008271">
    <property type="entry name" value="Ser/Thr_kinase_AS"/>
</dbReference>
<accession>A0A518DAV3</accession>
<proteinExistence type="predicted"/>
<evidence type="ECO:0000256" key="5">
    <source>
        <dbReference type="PROSITE-ProRule" id="PRU10141"/>
    </source>
</evidence>
<evidence type="ECO:0000259" key="6">
    <source>
        <dbReference type="PROSITE" id="PS50011"/>
    </source>
</evidence>
<evidence type="ECO:0000256" key="4">
    <source>
        <dbReference type="ARBA" id="ARBA00022840"/>
    </source>
</evidence>
<dbReference type="RefSeq" id="WP_145283714.1">
    <property type="nucleotide sequence ID" value="NZ_CP036291.1"/>
</dbReference>
<dbReference type="CDD" id="cd14014">
    <property type="entry name" value="STKc_PknB_like"/>
    <property type="match status" value="1"/>
</dbReference>
<feature type="domain" description="Protein kinase" evidence="6">
    <location>
        <begin position="9"/>
        <end position="270"/>
    </location>
</feature>
<dbReference type="InterPro" id="IPR017441">
    <property type="entry name" value="Protein_kinase_ATP_BS"/>
</dbReference>
<keyword evidence="8" id="KW-1185">Reference proteome</keyword>
<dbReference type="AlphaFoldDB" id="A0A518DAV3"/>
<dbReference type="SUPFAM" id="SSF56112">
    <property type="entry name" value="Protein kinase-like (PK-like)"/>
    <property type="match status" value="1"/>
</dbReference>
<feature type="binding site" evidence="5">
    <location>
        <position position="38"/>
    </location>
    <ligand>
        <name>ATP</name>
        <dbReference type="ChEBI" id="CHEBI:30616"/>
    </ligand>
</feature>
<dbReference type="Gene3D" id="1.10.510.10">
    <property type="entry name" value="Transferase(Phosphotransferase) domain 1"/>
    <property type="match status" value="1"/>
</dbReference>
<dbReference type="GO" id="GO:0016020">
    <property type="term" value="C:membrane"/>
    <property type="evidence" value="ECO:0007669"/>
    <property type="project" value="TreeGrafter"/>
</dbReference>
<evidence type="ECO:0000256" key="3">
    <source>
        <dbReference type="ARBA" id="ARBA00022777"/>
    </source>
</evidence>